<dbReference type="EMBL" id="BQNB010014575">
    <property type="protein sequence ID" value="GJT29844.1"/>
    <property type="molecule type" value="Genomic_DNA"/>
</dbReference>
<reference evidence="1" key="1">
    <citation type="journal article" date="2022" name="Int. J. Mol. Sci.">
        <title>Draft Genome of Tanacetum Coccineum: Genomic Comparison of Closely Related Tanacetum-Family Plants.</title>
        <authorList>
            <person name="Yamashiro T."/>
            <person name="Shiraishi A."/>
            <person name="Nakayama K."/>
            <person name="Satake H."/>
        </authorList>
    </citation>
    <scope>NUCLEOTIDE SEQUENCE</scope>
</reference>
<evidence type="ECO:0000313" key="1">
    <source>
        <dbReference type="EMBL" id="GJT29844.1"/>
    </source>
</evidence>
<reference evidence="1" key="2">
    <citation type="submission" date="2022-01" db="EMBL/GenBank/DDBJ databases">
        <authorList>
            <person name="Yamashiro T."/>
            <person name="Shiraishi A."/>
            <person name="Satake H."/>
            <person name="Nakayama K."/>
        </authorList>
    </citation>
    <scope>NUCLEOTIDE SEQUENCE</scope>
</reference>
<organism evidence="1 2">
    <name type="scientific">Tanacetum coccineum</name>
    <dbReference type="NCBI Taxonomy" id="301880"/>
    <lineage>
        <taxon>Eukaryota</taxon>
        <taxon>Viridiplantae</taxon>
        <taxon>Streptophyta</taxon>
        <taxon>Embryophyta</taxon>
        <taxon>Tracheophyta</taxon>
        <taxon>Spermatophyta</taxon>
        <taxon>Magnoliopsida</taxon>
        <taxon>eudicotyledons</taxon>
        <taxon>Gunneridae</taxon>
        <taxon>Pentapetalae</taxon>
        <taxon>asterids</taxon>
        <taxon>campanulids</taxon>
        <taxon>Asterales</taxon>
        <taxon>Asteraceae</taxon>
        <taxon>Asteroideae</taxon>
        <taxon>Anthemideae</taxon>
        <taxon>Anthemidinae</taxon>
        <taxon>Tanacetum</taxon>
    </lineage>
</organism>
<proteinExistence type="predicted"/>
<comment type="caution">
    <text evidence="1">The sequence shown here is derived from an EMBL/GenBank/DDBJ whole genome shotgun (WGS) entry which is preliminary data.</text>
</comment>
<gene>
    <name evidence="1" type="ORF">Tco_0910119</name>
</gene>
<evidence type="ECO:0000313" key="2">
    <source>
        <dbReference type="Proteomes" id="UP001151760"/>
    </source>
</evidence>
<sequence length="161" mass="19289">MGLNLMEFQIIVMRENNKPDSFSEADFKYLNKNDIEYLYYLYLNKKVNFHENKLMNSLITFIKSCVIWERVHDYQLGKESYQIRVNLTAPTLTFPDIKAHDSYSIMDKPNIERILKEVKLKIFKSEPWKKPPLLGELDLDILKAFEREISKHLSHHVQLRR</sequence>
<accession>A0ABQ5CZ51</accession>
<keyword evidence="2" id="KW-1185">Reference proteome</keyword>
<name>A0ABQ5CZ51_9ASTR</name>
<dbReference type="Proteomes" id="UP001151760">
    <property type="component" value="Unassembled WGS sequence"/>
</dbReference>
<protein>
    <submittedName>
        <fullName evidence="1">Uncharacterized protein</fullName>
    </submittedName>
</protein>